<dbReference type="PANTHER" id="PTHR19338:SF32">
    <property type="entry name" value="OS06G0287500 PROTEIN"/>
    <property type="match status" value="1"/>
</dbReference>
<evidence type="ECO:0000313" key="6">
    <source>
        <dbReference type="Proteomes" id="UP000655225"/>
    </source>
</evidence>
<reference evidence="5 6" key="1">
    <citation type="submission" date="2020-04" db="EMBL/GenBank/DDBJ databases">
        <title>Plant Genome Project.</title>
        <authorList>
            <person name="Zhang R.-G."/>
        </authorList>
    </citation>
    <scope>NUCLEOTIDE SEQUENCE [LARGE SCALE GENOMIC DNA]</scope>
    <source>
        <strain evidence="5">YNK0</strain>
        <tissue evidence="5">Leaf</tissue>
    </source>
</reference>
<gene>
    <name evidence="5" type="ORF">HHK36_031704</name>
</gene>
<evidence type="ECO:0000256" key="2">
    <source>
        <dbReference type="ARBA" id="ARBA00022741"/>
    </source>
</evidence>
<comment type="caution">
    <text evidence="5">The sequence shown here is derived from an EMBL/GenBank/DDBJ whole genome shotgun (WGS) entry which is preliminary data.</text>
</comment>
<dbReference type="Gene3D" id="1.20.5.4130">
    <property type="match status" value="1"/>
</dbReference>
<dbReference type="Proteomes" id="UP000655225">
    <property type="component" value="Unassembled WGS sequence"/>
</dbReference>
<accession>A0A834Y6H0</accession>
<dbReference type="OMA" id="KRELHIM"/>
<evidence type="ECO:0000256" key="1">
    <source>
        <dbReference type="ARBA" id="ARBA00022737"/>
    </source>
</evidence>
<dbReference type="InterPro" id="IPR038005">
    <property type="entry name" value="RX-like_CC"/>
</dbReference>
<evidence type="ECO:0000256" key="3">
    <source>
        <dbReference type="ARBA" id="ARBA00022821"/>
    </source>
</evidence>
<sequence>MAESVVIFVLDMLVPLLEQEVNLLRGVRREIEYIRSELQSIQGFLRDADAREESEEVDAWVNQVRDIAYDIEDTLDEFMLRLTQLHQRHGFLGFLYKTAQFIRNCRAHIHITSQIHDIKVKIHDPFVREGKDMVLNSLSKAQAQILYMIRGMIFEGMLFR</sequence>
<dbReference type="GO" id="GO:0006952">
    <property type="term" value="P:defense response"/>
    <property type="evidence" value="ECO:0007669"/>
    <property type="project" value="UniProtKB-KW"/>
</dbReference>
<keyword evidence="2" id="KW-0547">Nucleotide-binding</keyword>
<evidence type="ECO:0000259" key="4">
    <source>
        <dbReference type="Pfam" id="PF18052"/>
    </source>
</evidence>
<name>A0A834Y6H0_TETSI</name>
<dbReference type="PANTHER" id="PTHR19338">
    <property type="entry name" value="TRANSLOCASE OF INNER MITOCHONDRIAL MEMBRANE 13 HOMOLOG"/>
    <property type="match status" value="1"/>
</dbReference>
<keyword evidence="1" id="KW-0677">Repeat</keyword>
<dbReference type="EMBL" id="JABCRI010000208">
    <property type="protein sequence ID" value="KAF8370257.1"/>
    <property type="molecule type" value="Genomic_DNA"/>
</dbReference>
<protein>
    <recommendedName>
        <fullName evidence="4">Disease resistance N-terminal domain-containing protein</fullName>
    </recommendedName>
</protein>
<dbReference type="CDD" id="cd14798">
    <property type="entry name" value="RX-CC_like"/>
    <property type="match status" value="1"/>
</dbReference>
<evidence type="ECO:0000313" key="5">
    <source>
        <dbReference type="EMBL" id="KAF8370257.1"/>
    </source>
</evidence>
<dbReference type="AlphaFoldDB" id="A0A834Y6H0"/>
<organism evidence="5 6">
    <name type="scientific">Tetracentron sinense</name>
    <name type="common">Spur-leaf</name>
    <dbReference type="NCBI Taxonomy" id="13715"/>
    <lineage>
        <taxon>Eukaryota</taxon>
        <taxon>Viridiplantae</taxon>
        <taxon>Streptophyta</taxon>
        <taxon>Embryophyta</taxon>
        <taxon>Tracheophyta</taxon>
        <taxon>Spermatophyta</taxon>
        <taxon>Magnoliopsida</taxon>
        <taxon>Trochodendrales</taxon>
        <taxon>Trochodendraceae</taxon>
        <taxon>Tetracentron</taxon>
    </lineage>
</organism>
<proteinExistence type="predicted"/>
<feature type="domain" description="Disease resistance N-terminal" evidence="4">
    <location>
        <begin position="5"/>
        <end position="92"/>
    </location>
</feature>
<dbReference type="Pfam" id="PF18052">
    <property type="entry name" value="Rx_N"/>
    <property type="match status" value="1"/>
</dbReference>
<keyword evidence="6" id="KW-1185">Reference proteome</keyword>
<dbReference type="GO" id="GO:0000166">
    <property type="term" value="F:nucleotide binding"/>
    <property type="evidence" value="ECO:0007669"/>
    <property type="project" value="UniProtKB-KW"/>
</dbReference>
<keyword evidence="3" id="KW-0611">Plant defense</keyword>
<dbReference type="InterPro" id="IPR041118">
    <property type="entry name" value="Rx_N"/>
</dbReference>
<dbReference type="OrthoDB" id="3027644at2759"/>